<evidence type="ECO:0000256" key="3">
    <source>
        <dbReference type="ARBA" id="ARBA00022729"/>
    </source>
</evidence>
<dbReference type="InterPro" id="IPR052052">
    <property type="entry name" value="Polysaccharide_Lyase_9"/>
</dbReference>
<comment type="caution">
    <text evidence="5">The sequence shown here is derived from an EMBL/GenBank/DDBJ whole genome shotgun (WGS) entry which is preliminary data.</text>
</comment>
<protein>
    <recommendedName>
        <fullName evidence="4">Right handed beta helix domain-containing protein</fullName>
    </recommendedName>
</protein>
<dbReference type="InterPro" id="IPR011050">
    <property type="entry name" value="Pectin_lyase_fold/virulence"/>
</dbReference>
<dbReference type="EMBL" id="BJZQ01000011">
    <property type="protein sequence ID" value="GEO89823.1"/>
    <property type="molecule type" value="Genomic_DNA"/>
</dbReference>
<dbReference type="InterPro" id="IPR039448">
    <property type="entry name" value="Beta_helix"/>
</dbReference>
<comment type="subcellular location">
    <subcellularLocation>
        <location evidence="1">Secreted</location>
    </subcellularLocation>
</comment>
<dbReference type="PANTHER" id="PTHR40088">
    <property type="entry name" value="PECTATE LYASE (EUROFUNG)"/>
    <property type="match status" value="1"/>
</dbReference>
<dbReference type="GO" id="GO:0016837">
    <property type="term" value="F:carbon-oxygen lyase activity, acting on polysaccharides"/>
    <property type="evidence" value="ECO:0007669"/>
    <property type="project" value="TreeGrafter"/>
</dbReference>
<gene>
    <name evidence="5" type="ORF">AFL01nite_21500</name>
</gene>
<keyword evidence="3" id="KW-0732">Signal</keyword>
<evidence type="ECO:0000259" key="4">
    <source>
        <dbReference type="Pfam" id="PF13229"/>
    </source>
</evidence>
<dbReference type="InterPro" id="IPR006626">
    <property type="entry name" value="PbH1"/>
</dbReference>
<evidence type="ECO:0000256" key="2">
    <source>
        <dbReference type="ARBA" id="ARBA00022525"/>
    </source>
</evidence>
<reference evidence="5 6" key="1">
    <citation type="submission" date="2019-07" db="EMBL/GenBank/DDBJ databases">
        <title>Whole genome shotgun sequence of Aeromicrobium flavum NBRC 107625.</title>
        <authorList>
            <person name="Hosoyama A."/>
            <person name="Uohara A."/>
            <person name="Ohji S."/>
            <person name="Ichikawa N."/>
        </authorList>
    </citation>
    <scope>NUCLEOTIDE SEQUENCE [LARGE SCALE GENOMIC DNA]</scope>
    <source>
        <strain evidence="5 6">NBRC 107625</strain>
    </source>
</reference>
<keyword evidence="6" id="KW-1185">Reference proteome</keyword>
<dbReference type="SMART" id="SM00710">
    <property type="entry name" value="PbH1"/>
    <property type="match status" value="5"/>
</dbReference>
<evidence type="ECO:0000313" key="5">
    <source>
        <dbReference type="EMBL" id="GEO89823.1"/>
    </source>
</evidence>
<feature type="domain" description="Right handed beta helix" evidence="4">
    <location>
        <begin position="347"/>
        <end position="508"/>
    </location>
</feature>
<keyword evidence="2" id="KW-0964">Secreted</keyword>
<sequence>MKARTAKKVALRLSTTQKKVTAGSPVTFRITNTSKVKRTVRLQRWDGKKRTWRTVASRKTRTSVRITIKAPKGTWRYRATASKVRQRAGTKVRTFPTTRSAAVSVLGRAAAKSTSPAPAPAPAPAPVAGDRTLGSAPVGSARYAVPANALYVAARGTASGTGTAQNPFGSLAHAVSKAPAGATLVLRGGTYHESFLIGARKTGLTIQNAPGEAVWLDGSERVTNWKSTGGRWAAAGWNHTFDHRIMSGSKDETSRWVNAARPLASHPDQVWLDGRALTQVASEKSVTSGTFFIDKAGKRIVIGDNPAGRKVDASSLQKAMEIHAKDVVIRGIGVRRYASTQKQFAAVVAGVSGISFENVVVSDNAWVGIAAWASGQRYRNVTVSNNGIMGFGGNKSSNLVIENSEFRGNNAQGFKPAPVASGIKITRADRVVLRNNVVADTPFAGGIWFDVSSSNLTIVGNAIHGNAAGLMIELSEGALVADNQIYGNVGTGLRVQASGSVDVWNNTIVDPRPFAAWDDARKQEVASLAATIPWKTDDIELRNNVVSMTGSNTCPILTQDEAQVRHGNDFGIRSNNNVFHRRGVTAPANFACWANGLKQVKSFKDLAQFRAWTGNDKASRLLQGAAVVDGRGTTTSAVRGATASVATPLPTTIAQAIGRTPGTKSLGAFSGRR</sequence>
<evidence type="ECO:0000256" key="1">
    <source>
        <dbReference type="ARBA" id="ARBA00004613"/>
    </source>
</evidence>
<evidence type="ECO:0000313" key="6">
    <source>
        <dbReference type="Proteomes" id="UP000321769"/>
    </source>
</evidence>
<accession>A0A512HWJ6</accession>
<dbReference type="InterPro" id="IPR012334">
    <property type="entry name" value="Pectin_lyas_fold"/>
</dbReference>
<dbReference type="AlphaFoldDB" id="A0A512HWJ6"/>
<dbReference type="PANTHER" id="PTHR40088:SF2">
    <property type="entry name" value="SECRETED SUGAR HYDROLASE"/>
    <property type="match status" value="1"/>
</dbReference>
<proteinExistence type="predicted"/>
<dbReference type="GO" id="GO:0005576">
    <property type="term" value="C:extracellular region"/>
    <property type="evidence" value="ECO:0007669"/>
    <property type="project" value="UniProtKB-SubCell"/>
</dbReference>
<dbReference type="Proteomes" id="UP000321769">
    <property type="component" value="Unassembled WGS sequence"/>
</dbReference>
<dbReference type="Pfam" id="PF13229">
    <property type="entry name" value="Beta_helix"/>
    <property type="match status" value="1"/>
</dbReference>
<name>A0A512HWJ6_9ACTN</name>
<dbReference type="SUPFAM" id="SSF51126">
    <property type="entry name" value="Pectin lyase-like"/>
    <property type="match status" value="1"/>
</dbReference>
<organism evidence="5 6">
    <name type="scientific">Aeromicrobium flavum</name>
    <dbReference type="NCBI Taxonomy" id="416568"/>
    <lineage>
        <taxon>Bacteria</taxon>
        <taxon>Bacillati</taxon>
        <taxon>Actinomycetota</taxon>
        <taxon>Actinomycetes</taxon>
        <taxon>Propionibacteriales</taxon>
        <taxon>Nocardioidaceae</taxon>
        <taxon>Aeromicrobium</taxon>
    </lineage>
</organism>
<dbReference type="Gene3D" id="2.160.20.10">
    <property type="entry name" value="Single-stranded right-handed beta-helix, Pectin lyase-like"/>
    <property type="match status" value="2"/>
</dbReference>